<dbReference type="EMBL" id="JADFTS010000004">
    <property type="protein sequence ID" value="KAF9609608.1"/>
    <property type="molecule type" value="Genomic_DNA"/>
</dbReference>
<comment type="caution">
    <text evidence="1">The sequence shown here is derived from an EMBL/GenBank/DDBJ whole genome shotgun (WGS) entry which is preliminary data.</text>
</comment>
<reference evidence="1 2" key="1">
    <citation type="submission" date="2020-10" db="EMBL/GenBank/DDBJ databases">
        <title>The Coptis chinensis genome and diversification of protoberbering-type alkaloids.</title>
        <authorList>
            <person name="Wang B."/>
            <person name="Shu S."/>
            <person name="Song C."/>
            <person name="Liu Y."/>
        </authorList>
    </citation>
    <scope>NUCLEOTIDE SEQUENCE [LARGE SCALE GENOMIC DNA]</scope>
    <source>
        <strain evidence="1">HL-2020</strain>
        <tissue evidence="1">Leaf</tissue>
    </source>
</reference>
<accession>A0A835LVD1</accession>
<protein>
    <submittedName>
        <fullName evidence="1">Uncharacterized protein</fullName>
    </submittedName>
</protein>
<gene>
    <name evidence="1" type="ORF">IFM89_017703</name>
</gene>
<name>A0A835LVD1_9MAGN</name>
<dbReference type="AlphaFoldDB" id="A0A835LVD1"/>
<proteinExistence type="predicted"/>
<evidence type="ECO:0000313" key="1">
    <source>
        <dbReference type="EMBL" id="KAF9609608.1"/>
    </source>
</evidence>
<keyword evidence="2" id="KW-1185">Reference proteome</keyword>
<evidence type="ECO:0000313" key="2">
    <source>
        <dbReference type="Proteomes" id="UP000631114"/>
    </source>
</evidence>
<organism evidence="1 2">
    <name type="scientific">Coptis chinensis</name>
    <dbReference type="NCBI Taxonomy" id="261450"/>
    <lineage>
        <taxon>Eukaryota</taxon>
        <taxon>Viridiplantae</taxon>
        <taxon>Streptophyta</taxon>
        <taxon>Embryophyta</taxon>
        <taxon>Tracheophyta</taxon>
        <taxon>Spermatophyta</taxon>
        <taxon>Magnoliopsida</taxon>
        <taxon>Ranunculales</taxon>
        <taxon>Ranunculaceae</taxon>
        <taxon>Coptidoideae</taxon>
        <taxon>Coptis</taxon>
    </lineage>
</organism>
<sequence length="130" mass="15284">MESSRYFKCLTMGVKPQREDEKMGLSVATFVAILISRLRKKNPDFCKFRDVELQHLSIRTRSKIKTFSEDSLGPFDTQTIDTPPYKMVVETYEVEELKKATKDMWYGYEEPMHCLLLLFLDMEPKTKDLS</sequence>
<dbReference type="Proteomes" id="UP000631114">
    <property type="component" value="Unassembled WGS sequence"/>
</dbReference>